<dbReference type="PANTHER" id="PTHR24111">
    <property type="entry name" value="LEUCINE-RICH REPEAT-CONTAINING PROTEIN 34"/>
    <property type="match status" value="1"/>
</dbReference>
<dbReference type="VEuPathDB" id="VectorBase:LOC119165580"/>
<evidence type="ECO:0008006" key="4">
    <source>
        <dbReference type="Google" id="ProtNLM"/>
    </source>
</evidence>
<keyword evidence="1" id="KW-0677">Repeat</keyword>
<dbReference type="InterPro" id="IPR032675">
    <property type="entry name" value="LRR_dom_sf"/>
</dbReference>
<protein>
    <recommendedName>
        <fullName evidence="4">Ran gtpase-activating protein</fullName>
    </recommendedName>
</protein>
<reference evidence="2" key="1">
    <citation type="journal article" date="2020" name="Cell">
        <title>Large-Scale Comparative Analyses of Tick Genomes Elucidate Their Genetic Diversity and Vector Capacities.</title>
        <authorList>
            <consortium name="Tick Genome and Microbiome Consortium (TIGMIC)"/>
            <person name="Jia N."/>
            <person name="Wang J."/>
            <person name="Shi W."/>
            <person name="Du L."/>
            <person name="Sun Y."/>
            <person name="Zhan W."/>
            <person name="Jiang J.F."/>
            <person name="Wang Q."/>
            <person name="Zhang B."/>
            <person name="Ji P."/>
            <person name="Bell-Sakyi L."/>
            <person name="Cui X.M."/>
            <person name="Yuan T.T."/>
            <person name="Jiang B.G."/>
            <person name="Yang W.F."/>
            <person name="Lam T.T."/>
            <person name="Chang Q.C."/>
            <person name="Ding S.J."/>
            <person name="Wang X.J."/>
            <person name="Zhu J.G."/>
            <person name="Ruan X.D."/>
            <person name="Zhao L."/>
            <person name="Wei J.T."/>
            <person name="Ye R.Z."/>
            <person name="Que T.C."/>
            <person name="Du C.H."/>
            <person name="Zhou Y.H."/>
            <person name="Cheng J.X."/>
            <person name="Dai P.F."/>
            <person name="Guo W.B."/>
            <person name="Han X.H."/>
            <person name="Huang E.J."/>
            <person name="Li L.F."/>
            <person name="Wei W."/>
            <person name="Gao Y.C."/>
            <person name="Liu J.Z."/>
            <person name="Shao H.Z."/>
            <person name="Wang X."/>
            <person name="Wang C.C."/>
            <person name="Yang T.C."/>
            <person name="Huo Q.B."/>
            <person name="Li W."/>
            <person name="Chen H.Y."/>
            <person name="Chen S.E."/>
            <person name="Zhou L.G."/>
            <person name="Ni X.B."/>
            <person name="Tian J.H."/>
            <person name="Sheng Y."/>
            <person name="Liu T."/>
            <person name="Pan Y.S."/>
            <person name="Xia L.Y."/>
            <person name="Li J."/>
            <person name="Zhao F."/>
            <person name="Cao W.C."/>
        </authorList>
    </citation>
    <scope>NUCLEOTIDE SEQUENCE</scope>
    <source>
        <strain evidence="2">Rmic-2018</strain>
    </source>
</reference>
<organism evidence="2 3">
    <name type="scientific">Rhipicephalus microplus</name>
    <name type="common">Cattle tick</name>
    <name type="synonym">Boophilus microplus</name>
    <dbReference type="NCBI Taxonomy" id="6941"/>
    <lineage>
        <taxon>Eukaryota</taxon>
        <taxon>Metazoa</taxon>
        <taxon>Ecdysozoa</taxon>
        <taxon>Arthropoda</taxon>
        <taxon>Chelicerata</taxon>
        <taxon>Arachnida</taxon>
        <taxon>Acari</taxon>
        <taxon>Parasitiformes</taxon>
        <taxon>Ixodida</taxon>
        <taxon>Ixodoidea</taxon>
        <taxon>Ixodidae</taxon>
        <taxon>Rhipicephalinae</taxon>
        <taxon>Rhipicephalus</taxon>
        <taxon>Boophilus</taxon>
    </lineage>
</organism>
<dbReference type="InterPro" id="IPR052201">
    <property type="entry name" value="LRR-containing_regulator"/>
</dbReference>
<sequence length="571" mass="64348">MAGAGTTHFDTNEVEKLFEWGLGLEWIGRETHWQTSTYMKHGADLCYASISETDAPVLRRMLNIGPPIRELFILSISMADFEVVFDGLGEFSCLKKVCVSVDCENNNIGTTLSGAFRIRSLHTLELSCHNTGTGFARAVADFIRQNKTLRNLYLRNYCGGDEGVAVIIEALAVNDTLRRFRLREMELSSDTFIVFAEMLATNLTLQLVNLNDVCPVEKDKVRWLLAHKWHALVFERLEIVWPEQLLPELIVLIREGACPPQLSISITSSVDKKILWELFLAVGVQKKLEKLSFVSVNLDDSFSELAEGIASSVKYTRTLRRIENRKHIDIWEEPQLLVVLDALKKNSSVIALLTSVHLVTPEIAASLSELFEVNNTLISVELCDCAGVLSTNELETILRGLKTNYTLNKLWISEEADEPEEMREVDEILARNIHLKNQAAEFVMSGAHRSDKEGADALKKVRLSAALVERVKQLTGMTTEAVLREIQSILARLRLPLRYSATPKIICSHVKEKAEMSSLFAHEEDERVPLTSCVVYPGPSLEQAYFLNLHMDNQKIFRVSNDEERVTALMS</sequence>
<dbReference type="Gene3D" id="3.80.10.10">
    <property type="entry name" value="Ribonuclease Inhibitor"/>
    <property type="match status" value="2"/>
</dbReference>
<keyword evidence="3" id="KW-1185">Reference proteome</keyword>
<dbReference type="EMBL" id="JABSTU010000005">
    <property type="protein sequence ID" value="KAH8030670.1"/>
    <property type="molecule type" value="Genomic_DNA"/>
</dbReference>
<dbReference type="PANTHER" id="PTHR24111:SF0">
    <property type="entry name" value="LEUCINE-RICH REPEAT-CONTAINING PROTEIN"/>
    <property type="match status" value="1"/>
</dbReference>
<dbReference type="SUPFAM" id="SSF52047">
    <property type="entry name" value="RNI-like"/>
    <property type="match status" value="1"/>
</dbReference>
<gene>
    <name evidence="2" type="ORF">HPB51_010957</name>
</gene>
<accession>A0A9J6E8L3</accession>
<evidence type="ECO:0000313" key="3">
    <source>
        <dbReference type="Proteomes" id="UP000821866"/>
    </source>
</evidence>
<evidence type="ECO:0000313" key="2">
    <source>
        <dbReference type="EMBL" id="KAH8030670.1"/>
    </source>
</evidence>
<name>A0A9J6E8L3_RHIMP</name>
<reference evidence="2" key="2">
    <citation type="submission" date="2021-09" db="EMBL/GenBank/DDBJ databases">
        <authorList>
            <person name="Jia N."/>
            <person name="Wang J."/>
            <person name="Shi W."/>
            <person name="Du L."/>
            <person name="Sun Y."/>
            <person name="Zhan W."/>
            <person name="Jiang J."/>
            <person name="Wang Q."/>
            <person name="Zhang B."/>
            <person name="Ji P."/>
            <person name="Sakyi L.B."/>
            <person name="Cui X."/>
            <person name="Yuan T."/>
            <person name="Jiang B."/>
            <person name="Yang W."/>
            <person name="Lam T.T.-Y."/>
            <person name="Chang Q."/>
            <person name="Ding S."/>
            <person name="Wang X."/>
            <person name="Zhu J."/>
            <person name="Ruan X."/>
            <person name="Zhao L."/>
            <person name="Wei J."/>
            <person name="Que T."/>
            <person name="Du C."/>
            <person name="Cheng J."/>
            <person name="Dai P."/>
            <person name="Han X."/>
            <person name="Huang E."/>
            <person name="Gao Y."/>
            <person name="Liu J."/>
            <person name="Shao H."/>
            <person name="Ye R."/>
            <person name="Li L."/>
            <person name="Wei W."/>
            <person name="Wang X."/>
            <person name="Wang C."/>
            <person name="Huo Q."/>
            <person name="Li W."/>
            <person name="Guo W."/>
            <person name="Chen H."/>
            <person name="Chen S."/>
            <person name="Zhou L."/>
            <person name="Zhou L."/>
            <person name="Ni X."/>
            <person name="Tian J."/>
            <person name="Zhou Y."/>
            <person name="Sheng Y."/>
            <person name="Liu T."/>
            <person name="Pan Y."/>
            <person name="Xia L."/>
            <person name="Li J."/>
            <person name="Zhao F."/>
            <person name="Cao W."/>
        </authorList>
    </citation>
    <scope>NUCLEOTIDE SEQUENCE</scope>
    <source>
        <strain evidence="2">Rmic-2018</strain>
        <tissue evidence="2">Larvae</tissue>
    </source>
</reference>
<proteinExistence type="predicted"/>
<dbReference type="Proteomes" id="UP000821866">
    <property type="component" value="Chromosome 3"/>
</dbReference>
<evidence type="ECO:0000256" key="1">
    <source>
        <dbReference type="ARBA" id="ARBA00022737"/>
    </source>
</evidence>
<dbReference type="AlphaFoldDB" id="A0A9J6E8L3"/>
<comment type="caution">
    <text evidence="2">The sequence shown here is derived from an EMBL/GenBank/DDBJ whole genome shotgun (WGS) entry which is preliminary data.</text>
</comment>